<feature type="domain" description="6-phosphogluconate dehydrogenase NADP-binding" evidence="2">
    <location>
        <begin position="46"/>
        <end position="228"/>
    </location>
</feature>
<dbReference type="Pfam" id="PF14833">
    <property type="entry name" value="NAD_binding_11"/>
    <property type="match status" value="1"/>
</dbReference>
<dbReference type="InterPro" id="IPR008927">
    <property type="entry name" value="6-PGluconate_DH-like_C_sf"/>
</dbReference>
<protein>
    <submittedName>
        <fullName evidence="4">NAD binding domain of 6-phosphogluconate dehydrogenase-domain-containing protein</fullName>
    </submittedName>
</protein>
<dbReference type="InterPro" id="IPR002204">
    <property type="entry name" value="3-OH-isobutyrate_DH-rel_CS"/>
</dbReference>
<accession>A0AA38H048</accession>
<dbReference type="AlphaFoldDB" id="A0AA38H048"/>
<name>A0AA38H048_9TREE</name>
<dbReference type="InterPro" id="IPR006115">
    <property type="entry name" value="6PGDH_NADP-bd"/>
</dbReference>
<dbReference type="Pfam" id="PF03446">
    <property type="entry name" value="NAD_binding_2"/>
    <property type="match status" value="1"/>
</dbReference>
<gene>
    <name evidence="4" type="ORF">MKK02DRAFT_40522</name>
</gene>
<dbReference type="GO" id="GO:0016491">
    <property type="term" value="F:oxidoreductase activity"/>
    <property type="evidence" value="ECO:0007669"/>
    <property type="project" value="InterPro"/>
</dbReference>
<comment type="similarity">
    <text evidence="1">Belongs to the HIBADH-related family. NP60 subfamily.</text>
</comment>
<dbReference type="GeneID" id="77730339"/>
<dbReference type="Proteomes" id="UP001164286">
    <property type="component" value="Unassembled WGS sequence"/>
</dbReference>
<dbReference type="PANTHER" id="PTHR43580">
    <property type="entry name" value="OXIDOREDUCTASE GLYR1-RELATED"/>
    <property type="match status" value="1"/>
</dbReference>
<organism evidence="4 5">
    <name type="scientific">Dioszegia hungarica</name>
    <dbReference type="NCBI Taxonomy" id="4972"/>
    <lineage>
        <taxon>Eukaryota</taxon>
        <taxon>Fungi</taxon>
        <taxon>Dikarya</taxon>
        <taxon>Basidiomycota</taxon>
        <taxon>Agaricomycotina</taxon>
        <taxon>Tremellomycetes</taxon>
        <taxon>Tremellales</taxon>
        <taxon>Bulleribasidiaceae</taxon>
        <taxon>Dioszegia</taxon>
    </lineage>
</organism>
<dbReference type="Gene3D" id="1.10.1040.10">
    <property type="entry name" value="N-(1-d-carboxylethyl)-l-norvaline Dehydrogenase, domain 2"/>
    <property type="match status" value="1"/>
</dbReference>
<sequence length="379" mass="40881">MSGQQTPPVEKVGGTLHMGNKQRIVDEDAAIPFSRPSTPTPRHDQLALIGLGAMGRRMATNLALDLQKKHMPPLIVSNRSDARIDDFKRWAKERGLSEDGYKVVKDLKEIGQTADMILTSLGSDEAVEEVFTELFAGQEEQSDKGDGIIPGGAGKSTIFVDTSTIFPATAGKLERLAASKPHRTFLSCPVFGVPKAAETADITLAISGDYYAKKHAAHALVPALAKKVMDLGSNVERAMSFKLVGNALELGFIELLSECFTLSDQAGVGSDKLLELIKEQHSSPALVRYADRILHNKFGAEGGFTLGGGIVDAKHIRQLADVHNVPMPTIDVANQHMLSARAHGGEEMDWTALVGGQRIAAGLQPFAGRSKLERYYEDT</sequence>
<evidence type="ECO:0000313" key="5">
    <source>
        <dbReference type="Proteomes" id="UP001164286"/>
    </source>
</evidence>
<dbReference type="InterPro" id="IPR013328">
    <property type="entry name" value="6PGD_dom2"/>
</dbReference>
<feature type="domain" description="3-hydroxyisobutyrate dehydrogenase-like NAD-binding" evidence="3">
    <location>
        <begin position="241"/>
        <end position="354"/>
    </location>
</feature>
<dbReference type="SUPFAM" id="SSF51735">
    <property type="entry name" value="NAD(P)-binding Rossmann-fold domains"/>
    <property type="match status" value="1"/>
</dbReference>
<dbReference type="Gene3D" id="3.40.50.720">
    <property type="entry name" value="NAD(P)-binding Rossmann-like Domain"/>
    <property type="match status" value="1"/>
</dbReference>
<evidence type="ECO:0000313" key="4">
    <source>
        <dbReference type="EMBL" id="KAI9632222.1"/>
    </source>
</evidence>
<keyword evidence="5" id="KW-1185">Reference proteome</keyword>
<evidence type="ECO:0000259" key="2">
    <source>
        <dbReference type="Pfam" id="PF03446"/>
    </source>
</evidence>
<dbReference type="RefSeq" id="XP_052941999.1">
    <property type="nucleotide sequence ID" value="XM_053091134.1"/>
</dbReference>
<dbReference type="GO" id="GO:0051287">
    <property type="term" value="F:NAD binding"/>
    <property type="evidence" value="ECO:0007669"/>
    <property type="project" value="InterPro"/>
</dbReference>
<evidence type="ECO:0000256" key="1">
    <source>
        <dbReference type="ARBA" id="ARBA00007598"/>
    </source>
</evidence>
<dbReference type="GO" id="GO:0050661">
    <property type="term" value="F:NADP binding"/>
    <property type="evidence" value="ECO:0007669"/>
    <property type="project" value="InterPro"/>
</dbReference>
<comment type="caution">
    <text evidence="4">The sequence shown here is derived from an EMBL/GenBank/DDBJ whole genome shotgun (WGS) entry which is preliminary data.</text>
</comment>
<dbReference type="SUPFAM" id="SSF48179">
    <property type="entry name" value="6-phosphogluconate dehydrogenase C-terminal domain-like"/>
    <property type="match status" value="1"/>
</dbReference>
<evidence type="ECO:0000259" key="3">
    <source>
        <dbReference type="Pfam" id="PF14833"/>
    </source>
</evidence>
<dbReference type="PROSITE" id="PS00895">
    <property type="entry name" value="3_HYDROXYISOBUT_DH"/>
    <property type="match status" value="1"/>
</dbReference>
<dbReference type="InterPro" id="IPR036291">
    <property type="entry name" value="NAD(P)-bd_dom_sf"/>
</dbReference>
<reference evidence="4" key="1">
    <citation type="journal article" date="2022" name="G3 (Bethesda)">
        <title>High quality genome of the basidiomycete yeast Dioszegia hungarica PDD-24b-2 isolated from cloud water.</title>
        <authorList>
            <person name="Jarrige D."/>
            <person name="Haridas S."/>
            <person name="Bleykasten-Grosshans C."/>
            <person name="Joly M."/>
            <person name="Nadalig T."/>
            <person name="Sancelme M."/>
            <person name="Vuilleumier S."/>
            <person name="Grigoriev I.V."/>
            <person name="Amato P."/>
            <person name="Bringel F."/>
        </authorList>
    </citation>
    <scope>NUCLEOTIDE SEQUENCE</scope>
    <source>
        <strain evidence="4">PDD-24b-2</strain>
    </source>
</reference>
<dbReference type="PANTHER" id="PTHR43580:SF8">
    <property type="entry name" value="6-PHOSPHOGLUCONATE DEHYDROGENASE NADP-BINDING DOMAIN-CONTAINING PROTEIN-RELATED"/>
    <property type="match status" value="1"/>
</dbReference>
<dbReference type="InterPro" id="IPR029154">
    <property type="entry name" value="HIBADH-like_NADP-bd"/>
</dbReference>
<proteinExistence type="inferred from homology"/>
<dbReference type="InterPro" id="IPR051265">
    <property type="entry name" value="HIBADH-related_NP60_sf"/>
</dbReference>
<dbReference type="EMBL" id="JAKWFO010000014">
    <property type="protein sequence ID" value="KAI9632222.1"/>
    <property type="molecule type" value="Genomic_DNA"/>
</dbReference>